<dbReference type="EMBL" id="LDOU01000015">
    <property type="protein sequence ID" value="KLV07907.1"/>
    <property type="molecule type" value="Genomic_DNA"/>
</dbReference>
<dbReference type="Proteomes" id="UP000035909">
    <property type="component" value="Unassembled WGS sequence"/>
</dbReference>
<dbReference type="PATRIC" id="fig|320778.3.peg.2981"/>
<dbReference type="GO" id="GO:0006974">
    <property type="term" value="P:DNA damage response"/>
    <property type="evidence" value="ECO:0007669"/>
    <property type="project" value="TreeGrafter"/>
</dbReference>
<protein>
    <recommendedName>
        <fullName evidence="3">VirK protein</fullName>
    </recommendedName>
</protein>
<name>A0A0J1K0B1_9GAMM</name>
<gene>
    <name evidence="1" type="ORF">ABT57_13680</name>
</gene>
<comment type="caution">
    <text evidence="1">The sequence shown here is derived from an EMBL/GenBank/DDBJ whole genome shotgun (WGS) entry which is preliminary data.</text>
</comment>
<evidence type="ECO:0008006" key="3">
    <source>
        <dbReference type="Google" id="ProtNLM"/>
    </source>
</evidence>
<dbReference type="AlphaFoldDB" id="A0A0J1K0B1"/>
<organism evidence="1 2">
    <name type="scientific">Photobacterium ganghwense</name>
    <dbReference type="NCBI Taxonomy" id="320778"/>
    <lineage>
        <taxon>Bacteria</taxon>
        <taxon>Pseudomonadati</taxon>
        <taxon>Pseudomonadota</taxon>
        <taxon>Gammaproteobacteria</taxon>
        <taxon>Vibrionales</taxon>
        <taxon>Vibrionaceae</taxon>
        <taxon>Photobacterium</taxon>
    </lineage>
</organism>
<dbReference type="Pfam" id="PF04393">
    <property type="entry name" value="DUF535"/>
    <property type="match status" value="1"/>
</dbReference>
<proteinExistence type="predicted"/>
<evidence type="ECO:0000313" key="2">
    <source>
        <dbReference type="Proteomes" id="UP000035909"/>
    </source>
</evidence>
<evidence type="ECO:0000313" key="1">
    <source>
        <dbReference type="EMBL" id="KLV07907.1"/>
    </source>
</evidence>
<sequence>MNLWTAAQDTYAKRVVVKNIKNATWQKKSAYIGKYIVRGMLAYRQLQSLYDQFSFGERQMLLEKQPEFFLKCMRPYLRDGLSKQQTVDVILQHYGWFESTFSHSVRRAVYQDGFVLKSIPLEASTLQLRLIHDSKFHREGELTLVLCDEQGTKYYMVTFIVVGNKAYIGGLQGGRDMQDFSRMFTKGLYGQRPKSFVVEALRMVLELLGIKQLFAVKNDAHAYSSKRYRKKPVMMDYDALWAELGGTEHNRWYYELPVVAERRQLEEIKRPKRKMYRERYEWLDQCRDDLASQLLQAAR</sequence>
<accession>A0A0J1K0B1</accession>
<dbReference type="PANTHER" id="PTHR38785">
    <property type="entry name" value="HOMOLOG OF VIRK"/>
    <property type="match status" value="1"/>
</dbReference>
<dbReference type="STRING" id="320778.ABT57_13680"/>
<dbReference type="InterPro" id="IPR007488">
    <property type="entry name" value="DUF535"/>
</dbReference>
<dbReference type="PANTHER" id="PTHR38785:SF1">
    <property type="entry name" value="HOMOLOG OF VIRK"/>
    <property type="match status" value="1"/>
</dbReference>
<dbReference type="RefSeq" id="WP_047885801.1">
    <property type="nucleotide sequence ID" value="NZ_CP071326.1"/>
</dbReference>
<keyword evidence="2" id="KW-1185">Reference proteome</keyword>
<reference evidence="1 2" key="1">
    <citation type="submission" date="2015-05" db="EMBL/GenBank/DDBJ databases">
        <title>Photobacterium galathea sp. nov.</title>
        <authorList>
            <person name="Machado H."/>
            <person name="Gram L."/>
        </authorList>
    </citation>
    <scope>NUCLEOTIDE SEQUENCE [LARGE SCALE GENOMIC DNA]</scope>
    <source>
        <strain evidence="1 2">DSM 22954</strain>
    </source>
</reference>